<dbReference type="Gene3D" id="3.40.50.300">
    <property type="entry name" value="P-loop containing nucleotide triphosphate hydrolases"/>
    <property type="match status" value="1"/>
</dbReference>
<sequence length="348" mass="38268">MSTRKISVLSSFIRDRLHRHRALHGSSASSSSVPPLIIGMQGPQGSGKTTITSQLMKACSTSTDPLRLACISLDDLYLPYAGLTAVARANPTNKLLSGRGQPGTHDLPLGHKILGELKAINDGGGHRIVELPIFDKSLHDGKGDRSSETVRVSTPPRLDVLLFEGWCLGFEAFKEEAQLKKMYEETQRRTGAGTSEQKPYFLSHPLEDLLAINVHLRELSQALYPYLDAFVKLVPSSSSPPPSSSSPSSSASPRDLSQVFTWRTQAERAMKASNGGKGMTDEQVVQFVARYMPGYELWDQESGGGMEEARHEWRFHEKGASVQLGLGKDRELLWLDLGEGRVEERPES</sequence>
<feature type="region of interest" description="Disordered" evidence="1">
    <location>
        <begin position="237"/>
        <end position="256"/>
    </location>
</feature>
<protein>
    <recommendedName>
        <fullName evidence="4">P-loop containing nucleoside triphosphate hydrolase protein</fullName>
    </recommendedName>
</protein>
<dbReference type="RefSeq" id="XP_025350204.1">
    <property type="nucleotide sequence ID" value="XM_025490177.1"/>
</dbReference>
<reference evidence="2 3" key="1">
    <citation type="journal article" date="2018" name="Mol. Biol. Evol.">
        <title>Broad Genomic Sampling Reveals a Smut Pathogenic Ancestry of the Fungal Clade Ustilaginomycotina.</title>
        <authorList>
            <person name="Kijpornyongpan T."/>
            <person name="Mondo S.J."/>
            <person name="Barry K."/>
            <person name="Sandor L."/>
            <person name="Lee J."/>
            <person name="Lipzen A."/>
            <person name="Pangilinan J."/>
            <person name="LaButti K."/>
            <person name="Hainaut M."/>
            <person name="Henrissat B."/>
            <person name="Grigoriev I.V."/>
            <person name="Spatafora J.W."/>
            <person name="Aime M.C."/>
        </authorList>
    </citation>
    <scope>NUCLEOTIDE SEQUENCE [LARGE SCALE GENOMIC DNA]</scope>
    <source>
        <strain evidence="2 3">MCA 4718</strain>
    </source>
</reference>
<dbReference type="PANTHER" id="PTHR10285">
    <property type="entry name" value="URIDINE KINASE"/>
    <property type="match status" value="1"/>
</dbReference>
<dbReference type="OrthoDB" id="347435at2759"/>
<accession>A0A316UDW2</accession>
<dbReference type="SUPFAM" id="SSF52540">
    <property type="entry name" value="P-loop containing nucleoside triphosphate hydrolases"/>
    <property type="match status" value="1"/>
</dbReference>
<organism evidence="2 3">
    <name type="scientific">Pseudomicrostroma glucosiphilum</name>
    <dbReference type="NCBI Taxonomy" id="1684307"/>
    <lineage>
        <taxon>Eukaryota</taxon>
        <taxon>Fungi</taxon>
        <taxon>Dikarya</taxon>
        <taxon>Basidiomycota</taxon>
        <taxon>Ustilaginomycotina</taxon>
        <taxon>Exobasidiomycetes</taxon>
        <taxon>Microstromatales</taxon>
        <taxon>Microstromatales incertae sedis</taxon>
        <taxon>Pseudomicrostroma</taxon>
    </lineage>
</organism>
<dbReference type="AlphaFoldDB" id="A0A316UDW2"/>
<evidence type="ECO:0000313" key="3">
    <source>
        <dbReference type="Proteomes" id="UP000245942"/>
    </source>
</evidence>
<evidence type="ECO:0000313" key="2">
    <source>
        <dbReference type="EMBL" id="PWN23044.1"/>
    </source>
</evidence>
<dbReference type="GeneID" id="37011911"/>
<name>A0A316UDW2_9BASI</name>
<dbReference type="STRING" id="1684307.A0A316UDW2"/>
<gene>
    <name evidence="2" type="ORF">BCV69DRAFT_245823</name>
</gene>
<dbReference type="EMBL" id="KZ819322">
    <property type="protein sequence ID" value="PWN23044.1"/>
    <property type="molecule type" value="Genomic_DNA"/>
</dbReference>
<dbReference type="Proteomes" id="UP000245942">
    <property type="component" value="Unassembled WGS sequence"/>
</dbReference>
<evidence type="ECO:0000256" key="1">
    <source>
        <dbReference type="SAM" id="MobiDB-lite"/>
    </source>
</evidence>
<keyword evidence="3" id="KW-1185">Reference proteome</keyword>
<dbReference type="InterPro" id="IPR027417">
    <property type="entry name" value="P-loop_NTPase"/>
</dbReference>
<proteinExistence type="predicted"/>
<evidence type="ECO:0008006" key="4">
    <source>
        <dbReference type="Google" id="ProtNLM"/>
    </source>
</evidence>